<dbReference type="AlphaFoldDB" id="A0AAW2THF8"/>
<dbReference type="PANTHER" id="PTHR48258">
    <property type="entry name" value="DUF4218 DOMAIN-CONTAINING PROTEIN-RELATED"/>
    <property type="match status" value="1"/>
</dbReference>
<dbReference type="Pfam" id="PF13960">
    <property type="entry name" value="DUF4218"/>
    <property type="match status" value="1"/>
</dbReference>
<evidence type="ECO:0000259" key="3">
    <source>
        <dbReference type="Pfam" id="PF13960"/>
    </source>
</evidence>
<proteinExistence type="predicted"/>
<sequence>MSWHATHETENGVMCHLFDAEAWKHFNETHLDFDFKPCNVRLGLCADGFALPGQYGKSYSCWPVIITPYNLPPGMCMKSEYIFLSLIIPDPANPKRLINVYLQPLIEELVQLWQVSTQTYDASRKEFFMMREALMWTVNDFLAYGMLSSWSIAGIMGCPIFMDNTWTFHLPHGRKACYFDCHRQFLKAGHLYRRNNKAFTKGRVEKNEAPPRANREEVWHSVCYFKSVIEEPLSYPPGYGIEHRCVDLNELKLHGMKSHDCHIFMERLIPIAFREILPKFVWNALTEVSLLFQAISSATLDINKVKKLEESVAIIVFNLKKIFPPAFFDSMEHLLVHLPYEARVGGSVQYRWMYPFERFLCNLKKNMKNKAAVEASICEVYIVEEISTFTTHYFELDVICKKCRPGRNDDGLNNENIEHMSIFNHPDRSHGASKMRYLIDEERHVAETYIVANCPEAHPYYEWVDPIKGVKIHPTYHLVDVHKKCLYQKNEPFILAQQVIQVYYTQYSSLRTDKVDWMVVCITRARRTDESRWTEATFQEDEVESVPIVTTENEIQPLHDINGIPNYQEFAANDIDEEEDSFEDYETNGDDDEALGQDEDDDDY</sequence>
<organism evidence="4">
    <name type="scientific">Sesamum radiatum</name>
    <name type="common">Black benniseed</name>
    <dbReference type="NCBI Taxonomy" id="300843"/>
    <lineage>
        <taxon>Eukaryota</taxon>
        <taxon>Viridiplantae</taxon>
        <taxon>Streptophyta</taxon>
        <taxon>Embryophyta</taxon>
        <taxon>Tracheophyta</taxon>
        <taxon>Spermatophyta</taxon>
        <taxon>Magnoliopsida</taxon>
        <taxon>eudicotyledons</taxon>
        <taxon>Gunneridae</taxon>
        <taxon>Pentapetalae</taxon>
        <taxon>asterids</taxon>
        <taxon>lamiids</taxon>
        <taxon>Lamiales</taxon>
        <taxon>Pedaliaceae</taxon>
        <taxon>Sesamum</taxon>
    </lineage>
</organism>
<dbReference type="Pfam" id="PF02992">
    <property type="entry name" value="Transposase_21"/>
    <property type="match status" value="1"/>
</dbReference>
<reference evidence="4" key="2">
    <citation type="journal article" date="2024" name="Plant">
        <title>Genomic evolution and insights into agronomic trait innovations of Sesamum species.</title>
        <authorList>
            <person name="Miao H."/>
            <person name="Wang L."/>
            <person name="Qu L."/>
            <person name="Liu H."/>
            <person name="Sun Y."/>
            <person name="Le M."/>
            <person name="Wang Q."/>
            <person name="Wei S."/>
            <person name="Zheng Y."/>
            <person name="Lin W."/>
            <person name="Duan Y."/>
            <person name="Cao H."/>
            <person name="Xiong S."/>
            <person name="Wang X."/>
            <person name="Wei L."/>
            <person name="Li C."/>
            <person name="Ma Q."/>
            <person name="Ju M."/>
            <person name="Zhao R."/>
            <person name="Li G."/>
            <person name="Mu C."/>
            <person name="Tian Q."/>
            <person name="Mei H."/>
            <person name="Zhang T."/>
            <person name="Gao T."/>
            <person name="Zhang H."/>
        </authorList>
    </citation>
    <scope>NUCLEOTIDE SEQUENCE</scope>
    <source>
        <strain evidence="4">G02</strain>
    </source>
</reference>
<evidence type="ECO:0008006" key="5">
    <source>
        <dbReference type="Google" id="ProtNLM"/>
    </source>
</evidence>
<comment type="caution">
    <text evidence="4">The sequence shown here is derived from an EMBL/GenBank/DDBJ whole genome shotgun (WGS) entry which is preliminary data.</text>
</comment>
<dbReference type="EMBL" id="JACGWJ010000008">
    <property type="protein sequence ID" value="KAL0403965.1"/>
    <property type="molecule type" value="Genomic_DNA"/>
</dbReference>
<reference evidence="4" key="1">
    <citation type="submission" date="2020-06" db="EMBL/GenBank/DDBJ databases">
        <authorList>
            <person name="Li T."/>
            <person name="Hu X."/>
            <person name="Zhang T."/>
            <person name="Song X."/>
            <person name="Zhang H."/>
            <person name="Dai N."/>
            <person name="Sheng W."/>
            <person name="Hou X."/>
            <person name="Wei L."/>
        </authorList>
    </citation>
    <scope>NUCLEOTIDE SEQUENCE</scope>
    <source>
        <strain evidence="4">G02</strain>
        <tissue evidence="4">Leaf</tissue>
    </source>
</reference>
<evidence type="ECO:0000256" key="1">
    <source>
        <dbReference type="SAM" id="MobiDB-lite"/>
    </source>
</evidence>
<name>A0AAW2THF8_SESRA</name>
<feature type="compositionally biased region" description="Acidic residues" evidence="1">
    <location>
        <begin position="574"/>
        <end position="604"/>
    </location>
</feature>
<feature type="region of interest" description="Disordered" evidence="1">
    <location>
        <begin position="571"/>
        <end position="604"/>
    </location>
</feature>
<evidence type="ECO:0000259" key="2">
    <source>
        <dbReference type="Pfam" id="PF13952"/>
    </source>
</evidence>
<accession>A0AAW2THF8</accession>
<dbReference type="Pfam" id="PF13952">
    <property type="entry name" value="DUF4216"/>
    <property type="match status" value="1"/>
</dbReference>
<evidence type="ECO:0000313" key="4">
    <source>
        <dbReference type="EMBL" id="KAL0403965.1"/>
    </source>
</evidence>
<feature type="domain" description="DUF4218" evidence="3">
    <location>
        <begin position="295"/>
        <end position="408"/>
    </location>
</feature>
<dbReference type="PANTHER" id="PTHR48258:SF4">
    <property type="entry name" value="DUF4216 DOMAIN-CONTAINING PROTEIN"/>
    <property type="match status" value="1"/>
</dbReference>
<dbReference type="InterPro" id="IPR004242">
    <property type="entry name" value="Transposase_21"/>
</dbReference>
<protein>
    <recommendedName>
        <fullName evidence="5">DUF4218 domain-containing protein</fullName>
    </recommendedName>
</protein>
<dbReference type="InterPro" id="IPR025312">
    <property type="entry name" value="DUF4216"/>
</dbReference>
<gene>
    <name evidence="4" type="ORF">Sradi_2037300</name>
</gene>
<dbReference type="InterPro" id="IPR025452">
    <property type="entry name" value="DUF4218"/>
</dbReference>
<feature type="domain" description="DUF4216" evidence="2">
    <location>
        <begin position="462"/>
        <end position="520"/>
    </location>
</feature>